<keyword evidence="4" id="KW-0677">Repeat</keyword>
<evidence type="ECO:0000256" key="3">
    <source>
        <dbReference type="ARBA" id="ARBA00022723"/>
    </source>
</evidence>
<dbReference type="GO" id="GO:0008270">
    <property type="term" value="F:zinc ion binding"/>
    <property type="evidence" value="ECO:0007669"/>
    <property type="project" value="UniProtKB-KW"/>
</dbReference>
<proteinExistence type="inferred from homology"/>
<comment type="caution">
    <text evidence="10">The sequence shown here is derived from an EMBL/GenBank/DDBJ whole genome shotgun (WGS) entry which is preliminary data.</text>
</comment>
<comment type="similarity">
    <text evidence="1">Belongs to the WD repeat WDR24 family.</text>
</comment>
<dbReference type="InterPro" id="IPR036322">
    <property type="entry name" value="WD40_repeat_dom_sf"/>
</dbReference>
<evidence type="ECO:0000313" key="10">
    <source>
        <dbReference type="EMBL" id="KAK2161048.1"/>
    </source>
</evidence>
<feature type="compositionally biased region" description="Acidic residues" evidence="9">
    <location>
        <begin position="479"/>
        <end position="490"/>
    </location>
</feature>
<dbReference type="PANTHER" id="PTHR46200:SF1">
    <property type="entry name" value="GATOR COMPLEX PROTEIN WDR24"/>
    <property type="match status" value="1"/>
</dbReference>
<dbReference type="GO" id="GO:0061700">
    <property type="term" value="C:GATOR2 complex"/>
    <property type="evidence" value="ECO:0007669"/>
    <property type="project" value="TreeGrafter"/>
</dbReference>
<keyword evidence="3" id="KW-0479">Metal-binding</keyword>
<dbReference type="GO" id="GO:1904263">
    <property type="term" value="P:positive regulation of TORC1 signaling"/>
    <property type="evidence" value="ECO:0007669"/>
    <property type="project" value="TreeGrafter"/>
</dbReference>
<evidence type="ECO:0000256" key="4">
    <source>
        <dbReference type="ARBA" id="ARBA00022737"/>
    </source>
</evidence>
<evidence type="ECO:0000256" key="6">
    <source>
        <dbReference type="ARBA" id="ARBA00022833"/>
    </source>
</evidence>
<dbReference type="GO" id="GO:0005829">
    <property type="term" value="C:cytosol"/>
    <property type="evidence" value="ECO:0007669"/>
    <property type="project" value="TreeGrafter"/>
</dbReference>
<organism evidence="10 11">
    <name type="scientific">Paralvinella palmiformis</name>
    <dbReference type="NCBI Taxonomy" id="53620"/>
    <lineage>
        <taxon>Eukaryota</taxon>
        <taxon>Metazoa</taxon>
        <taxon>Spiralia</taxon>
        <taxon>Lophotrochozoa</taxon>
        <taxon>Annelida</taxon>
        <taxon>Polychaeta</taxon>
        <taxon>Sedentaria</taxon>
        <taxon>Canalipalpata</taxon>
        <taxon>Terebellida</taxon>
        <taxon>Terebelliformia</taxon>
        <taxon>Alvinellidae</taxon>
        <taxon>Paralvinella</taxon>
    </lineage>
</organism>
<evidence type="ECO:0000256" key="2">
    <source>
        <dbReference type="ARBA" id="ARBA00022574"/>
    </source>
</evidence>
<keyword evidence="11" id="KW-1185">Reference proteome</keyword>
<keyword evidence="6" id="KW-0862">Zinc</keyword>
<dbReference type="GO" id="GO:0005774">
    <property type="term" value="C:vacuolar membrane"/>
    <property type="evidence" value="ECO:0007669"/>
    <property type="project" value="TreeGrafter"/>
</dbReference>
<dbReference type="InterPro" id="IPR019775">
    <property type="entry name" value="WD40_repeat_CS"/>
</dbReference>
<evidence type="ECO:0000256" key="1">
    <source>
        <dbReference type="ARBA" id="ARBA00008134"/>
    </source>
</evidence>
<evidence type="ECO:0000256" key="7">
    <source>
        <dbReference type="ARBA" id="ARBA00040269"/>
    </source>
</evidence>
<dbReference type="PROSITE" id="PS50294">
    <property type="entry name" value="WD_REPEATS_REGION"/>
    <property type="match status" value="1"/>
</dbReference>
<evidence type="ECO:0000256" key="9">
    <source>
        <dbReference type="SAM" id="MobiDB-lite"/>
    </source>
</evidence>
<keyword evidence="2 8" id="KW-0853">WD repeat</keyword>
<dbReference type="InterPro" id="IPR037590">
    <property type="entry name" value="WDR24"/>
</dbReference>
<evidence type="ECO:0000256" key="8">
    <source>
        <dbReference type="PROSITE-ProRule" id="PRU00221"/>
    </source>
</evidence>
<dbReference type="PROSITE" id="PS50082">
    <property type="entry name" value="WD_REPEATS_2"/>
    <property type="match status" value="3"/>
</dbReference>
<dbReference type="Pfam" id="PF00400">
    <property type="entry name" value="WD40"/>
    <property type="match status" value="4"/>
</dbReference>
<dbReference type="InterPro" id="IPR015943">
    <property type="entry name" value="WD40/YVTN_repeat-like_dom_sf"/>
</dbReference>
<feature type="region of interest" description="Disordered" evidence="9">
    <location>
        <begin position="437"/>
        <end position="493"/>
    </location>
</feature>
<dbReference type="Proteomes" id="UP001208570">
    <property type="component" value="Unassembled WGS sequence"/>
</dbReference>
<gene>
    <name evidence="10" type="ORF">LSH36_122g07027</name>
</gene>
<keyword evidence="5" id="KW-0863">Zinc-finger</keyword>
<name>A0AAD9NA42_9ANNE</name>
<dbReference type="GO" id="GO:0034198">
    <property type="term" value="P:cellular response to amino acid starvation"/>
    <property type="evidence" value="ECO:0007669"/>
    <property type="project" value="TreeGrafter"/>
</dbReference>
<evidence type="ECO:0000256" key="5">
    <source>
        <dbReference type="ARBA" id="ARBA00022771"/>
    </source>
</evidence>
<protein>
    <recommendedName>
        <fullName evidence="7">GATOR2 complex protein WDR24</fullName>
    </recommendedName>
</protein>
<feature type="repeat" description="WD" evidence="8">
    <location>
        <begin position="91"/>
        <end position="133"/>
    </location>
</feature>
<dbReference type="Gene3D" id="2.130.10.10">
    <property type="entry name" value="YVTN repeat-like/Quinoprotein amine dehydrogenase"/>
    <property type="match status" value="1"/>
</dbReference>
<dbReference type="SUPFAM" id="SSF50978">
    <property type="entry name" value="WD40 repeat-like"/>
    <property type="match status" value="1"/>
</dbReference>
<feature type="repeat" description="WD" evidence="8">
    <location>
        <begin position="178"/>
        <end position="213"/>
    </location>
</feature>
<dbReference type="InterPro" id="IPR001680">
    <property type="entry name" value="WD40_rpt"/>
</dbReference>
<accession>A0AAD9NA42</accession>
<sequence length="687" mass="77226">MAAVARVIQDKISSESIGKVRHYVTLDTPPNCLSINKDCSQVVVAGRNVFKIFSIKDDYFEEEMNLRAVRHPNLNYCTSDVSWNQGEEKVLNEHKRTVTRVNFHRTEHNLLLSGSLDGQMKLFDIRKKEVSLSFDGKSDAVRDVQFNPHHCFQFATAFDSGNVQIWDIRCPKRIEKQFTAHNGPCFSLDWHPEDSSWLASAGRDKIIKIWDMQVMKPRNLYQVQTITSVAQIKWRPQRRFHIASCAFILDYNVNVWDIRRPYIPFAAFEDHKDVVTGIVWKPSDPHVFFSSGKDCTLYQHIFKDAVRPADKANPVALDISVTGDVALATHEKLVNTGKGGQISRMPSLFRRVPDRMEQFTKVTSICQEFCSATDDNFSVQWMLYSAKKYKLIGTTLAELCDHNASVAAELGRYEVAQTWRILQLLYGANSQMANAIHKQDTKDTDADKGKTDKPLAHQDAKSQTDGDSKDRHDTSTGVSEDDSEGAEGESDQQKVVTLASIASGLGNTSHSDLFFGDGAMDQGVFDYDTLDNINDSQDWQLPCEAFQPRVEIDERTNSPDPITQGNAVDSPSSINDGDIGAASQPILTEGTGVKQEILGCPPFNCHSHAWSFTQYVCDMLHYYAEKGDVQMCVTVMIVLGDKIQPHIDDVAQEQWLISYIVTFQFEVYMSGVKVVHTVATYNISKTG</sequence>
<dbReference type="AlphaFoldDB" id="A0AAD9NA42"/>
<feature type="repeat" description="WD" evidence="8">
    <location>
        <begin position="134"/>
        <end position="176"/>
    </location>
</feature>
<dbReference type="EMBL" id="JAODUP010000122">
    <property type="protein sequence ID" value="KAK2161048.1"/>
    <property type="molecule type" value="Genomic_DNA"/>
</dbReference>
<feature type="compositionally biased region" description="Basic and acidic residues" evidence="9">
    <location>
        <begin position="437"/>
        <end position="474"/>
    </location>
</feature>
<dbReference type="PANTHER" id="PTHR46200">
    <property type="entry name" value="GATOR COMPLEX PROTEIN WDR24"/>
    <property type="match status" value="1"/>
</dbReference>
<evidence type="ECO:0000313" key="11">
    <source>
        <dbReference type="Proteomes" id="UP001208570"/>
    </source>
</evidence>
<reference evidence="10" key="1">
    <citation type="journal article" date="2023" name="Mol. Biol. Evol.">
        <title>Third-Generation Sequencing Reveals the Adaptive Role of the Epigenome in Three Deep-Sea Polychaetes.</title>
        <authorList>
            <person name="Perez M."/>
            <person name="Aroh O."/>
            <person name="Sun Y."/>
            <person name="Lan Y."/>
            <person name="Juniper S.K."/>
            <person name="Young C.R."/>
            <person name="Angers B."/>
            <person name="Qian P.Y."/>
        </authorList>
    </citation>
    <scope>NUCLEOTIDE SEQUENCE</scope>
    <source>
        <strain evidence="10">P08H-3</strain>
    </source>
</reference>
<dbReference type="GO" id="GO:0016239">
    <property type="term" value="P:positive regulation of macroautophagy"/>
    <property type="evidence" value="ECO:0007669"/>
    <property type="project" value="TreeGrafter"/>
</dbReference>
<dbReference type="PROSITE" id="PS00678">
    <property type="entry name" value="WD_REPEATS_1"/>
    <property type="match status" value="1"/>
</dbReference>
<dbReference type="SMART" id="SM00320">
    <property type="entry name" value="WD40"/>
    <property type="match status" value="5"/>
</dbReference>